<evidence type="ECO:0008006" key="3">
    <source>
        <dbReference type="Google" id="ProtNLM"/>
    </source>
</evidence>
<reference evidence="1" key="1">
    <citation type="submission" date="2021-01" db="EMBL/GenBank/DDBJ databases">
        <title>Whole genome shotgun sequence of Virgisporangium aurantiacum NBRC 16421.</title>
        <authorList>
            <person name="Komaki H."/>
            <person name="Tamura T."/>
        </authorList>
    </citation>
    <scope>NUCLEOTIDE SEQUENCE</scope>
    <source>
        <strain evidence="1">NBRC 16421</strain>
    </source>
</reference>
<evidence type="ECO:0000313" key="1">
    <source>
        <dbReference type="EMBL" id="GIJ64311.1"/>
    </source>
</evidence>
<dbReference type="RefSeq" id="WP_204012593.1">
    <property type="nucleotide sequence ID" value="NZ_BOPG01000113.1"/>
</dbReference>
<dbReference type="Proteomes" id="UP000612585">
    <property type="component" value="Unassembled WGS sequence"/>
</dbReference>
<keyword evidence="2" id="KW-1185">Reference proteome</keyword>
<dbReference type="EMBL" id="BOPG01000113">
    <property type="protein sequence ID" value="GIJ64311.1"/>
    <property type="molecule type" value="Genomic_DNA"/>
</dbReference>
<evidence type="ECO:0000313" key="2">
    <source>
        <dbReference type="Proteomes" id="UP000612585"/>
    </source>
</evidence>
<proteinExistence type="predicted"/>
<dbReference type="Pfam" id="PF13704">
    <property type="entry name" value="Glyco_tranf_2_4"/>
    <property type="match status" value="1"/>
</dbReference>
<gene>
    <name evidence="1" type="ORF">Vau01_118270</name>
</gene>
<name>A0A8J3ZML8_9ACTN</name>
<dbReference type="AlphaFoldDB" id="A0A8J3ZML8"/>
<comment type="caution">
    <text evidence="1">The sequence shown here is derived from an EMBL/GenBank/DDBJ whole genome shotgun (WGS) entry which is preliminary data.</text>
</comment>
<organism evidence="1 2">
    <name type="scientific">Virgisporangium aurantiacum</name>
    <dbReference type="NCBI Taxonomy" id="175570"/>
    <lineage>
        <taxon>Bacteria</taxon>
        <taxon>Bacillati</taxon>
        <taxon>Actinomycetota</taxon>
        <taxon>Actinomycetes</taxon>
        <taxon>Micromonosporales</taxon>
        <taxon>Micromonosporaceae</taxon>
        <taxon>Virgisporangium</taxon>
    </lineage>
</organism>
<accession>A0A8J3ZML8</accession>
<protein>
    <recommendedName>
        <fullName evidence="3">Glycosyl transferase family 2</fullName>
    </recommendedName>
</protein>
<sequence length="280" mass="31507">MIHLVAVVGGGDSLLLSHFVDHYRGLGVESFFLIRHAETTAEPAYEEIASHARAAGVSLYRTHVGPWNDNLHGRLMSAAMAEHPDDWYVLADLDEFHLYDRPLRELVGLCERMGKDHVCGCYVDRIGPGGTLPPVRTGALWPQFPLGGAVTSRLLCAPSVKVGLALGRRGTGGGHHGVPGRTGMPGRRSYIQVHHFKWTASLPARMRRRMQRYENGDWELVYPSVLDEAKRVLRFLRRQGGRIDVADRRLLVDECGPGYDAYRPWPKVVRDARRWNVIFR</sequence>